<feature type="signal peptide" evidence="1">
    <location>
        <begin position="1"/>
        <end position="20"/>
    </location>
</feature>
<evidence type="ECO:0000313" key="2">
    <source>
        <dbReference type="EMBL" id="NML41354.1"/>
    </source>
</evidence>
<dbReference type="AlphaFoldDB" id="A0A848GSJ3"/>
<organism evidence="2 3">
    <name type="scientific">Chitinophaga fulva</name>
    <dbReference type="NCBI Taxonomy" id="2728842"/>
    <lineage>
        <taxon>Bacteria</taxon>
        <taxon>Pseudomonadati</taxon>
        <taxon>Bacteroidota</taxon>
        <taxon>Chitinophagia</taxon>
        <taxon>Chitinophagales</taxon>
        <taxon>Chitinophagaceae</taxon>
        <taxon>Chitinophaga</taxon>
    </lineage>
</organism>
<dbReference type="PROSITE" id="PS51257">
    <property type="entry name" value="PROKAR_LIPOPROTEIN"/>
    <property type="match status" value="1"/>
</dbReference>
<keyword evidence="1" id="KW-0732">Signal</keyword>
<dbReference type="Proteomes" id="UP000583266">
    <property type="component" value="Unassembled WGS sequence"/>
</dbReference>
<feature type="chain" id="PRO_5032825165" description="DUF4843 domain-containing protein" evidence="1">
    <location>
        <begin position="21"/>
        <end position="249"/>
    </location>
</feature>
<gene>
    <name evidence="2" type="ORF">HHL17_29445</name>
</gene>
<dbReference type="RefSeq" id="WP_169228437.1">
    <property type="nucleotide sequence ID" value="NZ_JABBGC010000004.1"/>
</dbReference>
<protein>
    <recommendedName>
        <fullName evidence="4">DUF4843 domain-containing protein</fullName>
    </recommendedName>
</protein>
<dbReference type="EMBL" id="JABBGC010000004">
    <property type="protein sequence ID" value="NML41354.1"/>
    <property type="molecule type" value="Genomic_DNA"/>
</dbReference>
<reference evidence="2 3" key="1">
    <citation type="submission" date="2020-04" db="EMBL/GenBank/DDBJ databases">
        <title>Chitinophaga sp. G-6-1-13 sp. nov., isolated from soil.</title>
        <authorList>
            <person name="Dahal R.H."/>
            <person name="Chaudhary D.K."/>
        </authorList>
    </citation>
    <scope>NUCLEOTIDE SEQUENCE [LARGE SCALE GENOMIC DNA]</scope>
    <source>
        <strain evidence="2 3">G-6-1-13</strain>
    </source>
</reference>
<comment type="caution">
    <text evidence="2">The sequence shown here is derived from an EMBL/GenBank/DDBJ whole genome shotgun (WGS) entry which is preliminary data.</text>
</comment>
<evidence type="ECO:0000313" key="3">
    <source>
        <dbReference type="Proteomes" id="UP000583266"/>
    </source>
</evidence>
<evidence type="ECO:0008006" key="4">
    <source>
        <dbReference type="Google" id="ProtNLM"/>
    </source>
</evidence>
<name>A0A848GSJ3_9BACT</name>
<evidence type="ECO:0000256" key="1">
    <source>
        <dbReference type="SAM" id="SignalP"/>
    </source>
</evidence>
<sequence length="249" mass="28697">MSNIRLLRLLVILLMFTACNKDEEQMKAVNIEVWGYNVGDAELETSIDTTVYRSFTTQPNMPVIFSRIYTYPFAKNEVLLKIKNKTSGKDVFQRQLTLSASELELFFPFVFINGNELKIEQAAADQATNKLSFYIHYPQSNDALDIFLKNDAGQIVYIAQNVKSGTWIHTTYLPMEGFKEKEKRYVLCFTKTGTTDSWYFEEGETKSTIDEHSLIFPKNEEKGLVRSYFVTPGTTQLEVARLFKRPKAQ</sequence>
<accession>A0A848GSJ3</accession>
<keyword evidence="3" id="KW-1185">Reference proteome</keyword>
<proteinExistence type="predicted"/>